<evidence type="ECO:0000313" key="1">
    <source>
        <dbReference type="EMBL" id="SHE66778.1"/>
    </source>
</evidence>
<name>A0A1M4VD21_9FIRM</name>
<keyword evidence="1" id="KW-0808">Transferase</keyword>
<dbReference type="EMBL" id="FQUG01000003">
    <property type="protein sequence ID" value="SHE66778.1"/>
    <property type="molecule type" value="Genomic_DNA"/>
</dbReference>
<dbReference type="AlphaFoldDB" id="A0A1M4VD21"/>
<protein>
    <submittedName>
        <fullName evidence="1">Histidine kinase-, DNA gyrase B-, and HSP90-like ATPase</fullName>
    </submittedName>
</protein>
<keyword evidence="1" id="KW-0418">Kinase</keyword>
<dbReference type="OrthoDB" id="9813438at2"/>
<dbReference type="Gene3D" id="3.30.565.10">
    <property type="entry name" value="Histidine kinase-like ATPase, C-terminal domain"/>
    <property type="match status" value="1"/>
</dbReference>
<gene>
    <name evidence="1" type="ORF">SAMN02745190_00968</name>
</gene>
<proteinExistence type="predicted"/>
<sequence length="487" mass="55819">MSIYPSMPQANLLLQSLRSVGYSEETAVADIVDNAISADADKIVINFDWANKCISVVDNGYGMEEAELYKNMQIGSSDPTQMRSSKDLGRFGMGMKTAAFSLGRKVSVITSKNNKISNASWDLDKVEQIGWNLVIDDEGTYDSFLNNFRDHGTAVVISVLDNLVNESDLTKSKKHFYSVIQKVAEHLRLVFHRFISEDGLKIYVNSEQELSAWDPFITKNPATQELADEEVWDPQYRTCTNIQPYVLPHKTKFSSDEEYEEAAGIKGWNRHQGIYIYRNRRLIIYGTWFDIIRKEPAFNLARIKIDISSDADEDWKIDIKKSRASLPIYLRDRIISAIDDCTTRSTKVFNSRGAYSKGPVTPNLDFVWEQTRNNGNYFFRINKKHPLLNSIRAELDDDGRNRLKAYLCLIENFAPFMRNGIVNTLNTGEAKKDDFQRQKDLTDIKSYATVFKRNGFSKEEIIETLEGMASYYYLVDEIEKIVGEIND</sequence>
<dbReference type="Proteomes" id="UP000184404">
    <property type="component" value="Unassembled WGS sequence"/>
</dbReference>
<dbReference type="STRING" id="1123243.SAMN02745190_00968"/>
<keyword evidence="2" id="KW-1185">Reference proteome</keyword>
<dbReference type="GO" id="GO:0016301">
    <property type="term" value="F:kinase activity"/>
    <property type="evidence" value="ECO:0007669"/>
    <property type="project" value="UniProtKB-KW"/>
</dbReference>
<organism evidence="1 2">
    <name type="scientific">Schwartzia succinivorans DSM 10502</name>
    <dbReference type="NCBI Taxonomy" id="1123243"/>
    <lineage>
        <taxon>Bacteria</taxon>
        <taxon>Bacillati</taxon>
        <taxon>Bacillota</taxon>
        <taxon>Negativicutes</taxon>
        <taxon>Selenomonadales</taxon>
        <taxon>Selenomonadaceae</taxon>
        <taxon>Schwartzia</taxon>
    </lineage>
</organism>
<dbReference type="Pfam" id="PF13589">
    <property type="entry name" value="HATPase_c_3"/>
    <property type="match status" value="1"/>
</dbReference>
<dbReference type="RefSeq" id="WP_072935036.1">
    <property type="nucleotide sequence ID" value="NZ_FQUG01000003.1"/>
</dbReference>
<accession>A0A1M4VD21</accession>
<evidence type="ECO:0000313" key="2">
    <source>
        <dbReference type="Proteomes" id="UP000184404"/>
    </source>
</evidence>
<reference evidence="1 2" key="1">
    <citation type="submission" date="2016-11" db="EMBL/GenBank/DDBJ databases">
        <authorList>
            <person name="Jaros S."/>
            <person name="Januszkiewicz K."/>
            <person name="Wedrychowicz H."/>
        </authorList>
    </citation>
    <scope>NUCLEOTIDE SEQUENCE [LARGE SCALE GENOMIC DNA]</scope>
    <source>
        <strain evidence="1 2">DSM 10502</strain>
    </source>
</reference>
<dbReference type="InterPro" id="IPR036890">
    <property type="entry name" value="HATPase_C_sf"/>
</dbReference>
<dbReference type="SUPFAM" id="SSF55874">
    <property type="entry name" value="ATPase domain of HSP90 chaperone/DNA topoisomerase II/histidine kinase"/>
    <property type="match status" value="1"/>
</dbReference>